<evidence type="ECO:0000313" key="1">
    <source>
        <dbReference type="EMBL" id="TDW93658.1"/>
    </source>
</evidence>
<dbReference type="Proteomes" id="UP000295060">
    <property type="component" value="Unassembled WGS sequence"/>
</dbReference>
<dbReference type="EMBL" id="SODU01000001">
    <property type="protein sequence ID" value="TDW93658.1"/>
    <property type="molecule type" value="Genomic_DNA"/>
</dbReference>
<sequence>MRRAGEGVWRMLAGWIGWLRMFVNECCSSFGRRETGRFFSWPDCETPTCDAS</sequence>
<name>A0ABY2FKM1_9ACTN</name>
<organism evidence="1 2">
    <name type="scientific">Kribbella pratensis</name>
    <dbReference type="NCBI Taxonomy" id="2512112"/>
    <lineage>
        <taxon>Bacteria</taxon>
        <taxon>Bacillati</taxon>
        <taxon>Actinomycetota</taxon>
        <taxon>Actinomycetes</taxon>
        <taxon>Propionibacteriales</taxon>
        <taxon>Kribbellaceae</taxon>
        <taxon>Kribbella</taxon>
    </lineage>
</organism>
<comment type="caution">
    <text evidence="1">The sequence shown here is derived from an EMBL/GenBank/DDBJ whole genome shotgun (WGS) entry which is preliminary data.</text>
</comment>
<proteinExistence type="predicted"/>
<reference evidence="1 2" key="1">
    <citation type="submission" date="2019-03" db="EMBL/GenBank/DDBJ databases">
        <title>Genomic Encyclopedia of Type Strains, Phase III (KMG-III): the genomes of soil and plant-associated and newly described type strains.</title>
        <authorList>
            <person name="Whitman W."/>
        </authorList>
    </citation>
    <scope>NUCLEOTIDE SEQUENCE [LARGE SCALE GENOMIC DNA]</scope>
    <source>
        <strain evidence="1 2">VKMAc-2574</strain>
    </source>
</reference>
<keyword evidence="2" id="KW-1185">Reference proteome</keyword>
<accession>A0ABY2FKM1</accession>
<protein>
    <submittedName>
        <fullName evidence="1">Uncharacterized protein</fullName>
    </submittedName>
</protein>
<evidence type="ECO:0000313" key="2">
    <source>
        <dbReference type="Proteomes" id="UP000295060"/>
    </source>
</evidence>
<gene>
    <name evidence="1" type="ORF">EV137_0950</name>
</gene>